<evidence type="ECO:0000259" key="5">
    <source>
        <dbReference type="Pfam" id="PF00496"/>
    </source>
</evidence>
<dbReference type="Pfam" id="PF00496">
    <property type="entry name" value="SBP_bac_5"/>
    <property type="match status" value="1"/>
</dbReference>
<reference evidence="6" key="1">
    <citation type="journal article" date="2010" name="ISME J.">
        <title>Metagenome of the Mediterranean deep chlorophyll maximum studied by direct and fosmid library 454 pyrosequencing.</title>
        <authorList>
            <person name="Ghai R."/>
            <person name="Martin-Cuadrado A.B."/>
            <person name="Molto A.G."/>
            <person name="Heredia I.G."/>
            <person name="Cabrera R."/>
            <person name="Martin J."/>
            <person name="Verdu M."/>
            <person name="Deschamps P."/>
            <person name="Moreira D."/>
            <person name="Lopez-Garcia P."/>
            <person name="Mira A."/>
            <person name="Rodriguez-Valera F."/>
        </authorList>
    </citation>
    <scope>NUCLEOTIDE SEQUENCE</scope>
</reference>
<name>D6PDU9_9BACT</name>
<accession>D6PDU9</accession>
<dbReference type="PROSITE" id="PS01040">
    <property type="entry name" value="SBP_BACTERIAL_5"/>
    <property type="match status" value="1"/>
</dbReference>
<dbReference type="EMBL" id="GU943003">
    <property type="protein sequence ID" value="ADD93900.1"/>
    <property type="molecule type" value="Genomic_DNA"/>
</dbReference>
<comment type="similarity">
    <text evidence="2">Belongs to the bacterial solute-binding protein 5 family.</text>
</comment>
<keyword evidence="4" id="KW-0732">Signal</keyword>
<evidence type="ECO:0000256" key="4">
    <source>
        <dbReference type="ARBA" id="ARBA00022729"/>
    </source>
</evidence>
<sequence>MTENPKTLEPEPGVAKSWVISEDRKTYTFTLREDAKWSNGDPVKASDFVYSYRRILNQELAAQYGYMVQALKTGSFLILARNARVACGCSLRTGRPK</sequence>
<evidence type="ECO:0000256" key="3">
    <source>
        <dbReference type="ARBA" id="ARBA00022448"/>
    </source>
</evidence>
<organism evidence="6">
    <name type="scientific">uncultured marine bacterium MedDCM-OCT-S08-C1605</name>
    <dbReference type="NCBI Taxonomy" id="743072"/>
    <lineage>
        <taxon>Bacteria</taxon>
        <taxon>environmental samples</taxon>
    </lineage>
</organism>
<dbReference type="Gene3D" id="3.90.76.10">
    <property type="entry name" value="Dipeptide-binding Protein, Domain 1"/>
    <property type="match status" value="1"/>
</dbReference>
<dbReference type="InterPro" id="IPR023765">
    <property type="entry name" value="SBP_5_CS"/>
</dbReference>
<dbReference type="InterPro" id="IPR000914">
    <property type="entry name" value="SBP_5_dom"/>
</dbReference>
<evidence type="ECO:0000256" key="1">
    <source>
        <dbReference type="ARBA" id="ARBA00004196"/>
    </source>
</evidence>
<dbReference type="GO" id="GO:1904680">
    <property type="term" value="F:peptide transmembrane transporter activity"/>
    <property type="evidence" value="ECO:0007669"/>
    <property type="project" value="TreeGrafter"/>
</dbReference>
<comment type="subcellular location">
    <subcellularLocation>
        <location evidence="1">Cell envelope</location>
    </subcellularLocation>
</comment>
<feature type="domain" description="Solute-binding protein family 5" evidence="5">
    <location>
        <begin position="9"/>
        <end position="68"/>
    </location>
</feature>
<dbReference type="GO" id="GO:0030313">
    <property type="term" value="C:cell envelope"/>
    <property type="evidence" value="ECO:0007669"/>
    <property type="project" value="UniProtKB-SubCell"/>
</dbReference>
<dbReference type="InterPro" id="IPR039424">
    <property type="entry name" value="SBP_5"/>
</dbReference>
<dbReference type="PANTHER" id="PTHR30290">
    <property type="entry name" value="PERIPLASMIC BINDING COMPONENT OF ABC TRANSPORTER"/>
    <property type="match status" value="1"/>
</dbReference>
<dbReference type="AlphaFoldDB" id="D6PDU9"/>
<dbReference type="PANTHER" id="PTHR30290:SF10">
    <property type="entry name" value="PERIPLASMIC OLIGOPEPTIDE-BINDING PROTEIN-RELATED"/>
    <property type="match status" value="1"/>
</dbReference>
<evidence type="ECO:0000256" key="2">
    <source>
        <dbReference type="ARBA" id="ARBA00005695"/>
    </source>
</evidence>
<evidence type="ECO:0000313" key="6">
    <source>
        <dbReference type="EMBL" id="ADD93900.1"/>
    </source>
</evidence>
<proteinExistence type="inferred from homology"/>
<dbReference type="SUPFAM" id="SSF53850">
    <property type="entry name" value="Periplasmic binding protein-like II"/>
    <property type="match status" value="1"/>
</dbReference>
<protein>
    <recommendedName>
        <fullName evidence="5">Solute-binding protein family 5 domain-containing protein</fullName>
    </recommendedName>
</protein>
<dbReference type="GO" id="GO:0015833">
    <property type="term" value="P:peptide transport"/>
    <property type="evidence" value="ECO:0007669"/>
    <property type="project" value="TreeGrafter"/>
</dbReference>
<keyword evidence="3" id="KW-0813">Transport</keyword>